<name>A0ABX2DBV9_9SPHI</name>
<protein>
    <recommendedName>
        <fullName evidence="4">Carboxypeptidase-like regulatory domain-containing protein</fullName>
    </recommendedName>
</protein>
<evidence type="ECO:0000256" key="1">
    <source>
        <dbReference type="SAM" id="SignalP"/>
    </source>
</evidence>
<feature type="signal peptide" evidence="1">
    <location>
        <begin position="1"/>
        <end position="19"/>
    </location>
</feature>
<gene>
    <name evidence="2" type="ORF">HQN85_07485</name>
</gene>
<dbReference type="RefSeq" id="WP_173270846.1">
    <property type="nucleotide sequence ID" value="NZ_JABMKV010000002.1"/>
</dbReference>
<organism evidence="2 3">
    <name type="scientific">Pedobacter boryungensis</name>
    <dbReference type="NCBI Taxonomy" id="869962"/>
    <lineage>
        <taxon>Bacteria</taxon>
        <taxon>Pseudomonadati</taxon>
        <taxon>Bacteroidota</taxon>
        <taxon>Sphingobacteriia</taxon>
        <taxon>Sphingobacteriales</taxon>
        <taxon>Sphingobacteriaceae</taxon>
        <taxon>Pedobacter</taxon>
    </lineage>
</organism>
<comment type="caution">
    <text evidence="2">The sequence shown here is derived from an EMBL/GenBank/DDBJ whole genome shotgun (WGS) entry which is preliminary data.</text>
</comment>
<evidence type="ECO:0000313" key="2">
    <source>
        <dbReference type="EMBL" id="NQX31561.1"/>
    </source>
</evidence>
<keyword evidence="1" id="KW-0732">Signal</keyword>
<proteinExistence type="predicted"/>
<feature type="chain" id="PRO_5046443356" description="Carboxypeptidase-like regulatory domain-containing protein" evidence="1">
    <location>
        <begin position="20"/>
        <end position="254"/>
    </location>
</feature>
<reference evidence="2 3" key="1">
    <citation type="submission" date="2020-05" db="EMBL/GenBank/DDBJ databases">
        <title>Description of Pedobacter foliorum sp. nov.</title>
        <authorList>
            <person name="Qi S."/>
            <person name="Carlier A."/>
            <person name="Cnockaert M."/>
            <person name="Vandamme P."/>
        </authorList>
    </citation>
    <scope>NUCLEOTIDE SEQUENCE [LARGE SCALE GENOMIC DNA]</scope>
    <source>
        <strain evidence="2 3">LMG 31300</strain>
    </source>
</reference>
<dbReference type="EMBL" id="JABMKV010000002">
    <property type="protein sequence ID" value="NQX31561.1"/>
    <property type="molecule type" value="Genomic_DNA"/>
</dbReference>
<accession>A0ABX2DBV9</accession>
<dbReference type="Proteomes" id="UP000762110">
    <property type="component" value="Unassembled WGS sequence"/>
</dbReference>
<evidence type="ECO:0000313" key="3">
    <source>
        <dbReference type="Proteomes" id="UP000762110"/>
    </source>
</evidence>
<sequence>MKFSGFFLLLTLCCFQLFAQTRSVQGFVVDKDSKLRLAKVYIYNPANDNGIYNNNKGEFTSTAKVGDTLFAALSGYGMDTVIYKGQNAIVFQLKSLSIKLKAVKIYGKAPSPDDQYIKTLKDYKYALDKGNTSDLLNIGLGGVGLGIDAIYNLLSRQGKNARHLQAILERDYREAIIDYRFRPDYIKSIVSTNDTELTDFMLQYRPTYQFVLSASDYSFVQYVKNSFASYKRNPAMFRLPNLPKMNSPISNQNQ</sequence>
<keyword evidence="3" id="KW-1185">Reference proteome</keyword>
<evidence type="ECO:0008006" key="4">
    <source>
        <dbReference type="Google" id="ProtNLM"/>
    </source>
</evidence>